<dbReference type="AlphaFoldDB" id="A0A1I1P3X3"/>
<evidence type="ECO:0000313" key="2">
    <source>
        <dbReference type="Proteomes" id="UP000198862"/>
    </source>
</evidence>
<dbReference type="InterPro" id="IPR029055">
    <property type="entry name" value="Ntn_hydrolases_N"/>
</dbReference>
<dbReference type="RefSeq" id="WP_091986737.1">
    <property type="nucleotide sequence ID" value="NZ_FOLO01000029.1"/>
</dbReference>
<sequence>MTTITYHHKSKSIAVDSRISTHNFVCIDDAKKWFTYGKDKVLACGECSDVYELQRDWESDKFSPLKCEFILMREKKVFYGFIQNGRKHIEPLTYNFAIGSGKLWAMAAMDFGKNAIQAVEYAITRDKSTGGPVNVFKI</sequence>
<dbReference type="OrthoDB" id="7267632at2"/>
<dbReference type="Gene3D" id="3.60.20.10">
    <property type="entry name" value="Glutamine Phosphoribosylpyrophosphate, subunit 1, domain 1"/>
    <property type="match status" value="1"/>
</dbReference>
<keyword evidence="1" id="KW-0645">Protease</keyword>
<reference evidence="1 2" key="1">
    <citation type="submission" date="2016-10" db="EMBL/GenBank/DDBJ databases">
        <authorList>
            <person name="de Groot N.N."/>
        </authorList>
    </citation>
    <scope>NUCLEOTIDE SEQUENCE [LARGE SCALE GENOMIC DNA]</scope>
    <source>
        <strain evidence="1 2">DSM 6059</strain>
    </source>
</reference>
<organism evidence="1 2">
    <name type="scientific">Pseudoalteromonas denitrificans DSM 6059</name>
    <dbReference type="NCBI Taxonomy" id="1123010"/>
    <lineage>
        <taxon>Bacteria</taxon>
        <taxon>Pseudomonadati</taxon>
        <taxon>Pseudomonadota</taxon>
        <taxon>Gammaproteobacteria</taxon>
        <taxon>Alteromonadales</taxon>
        <taxon>Pseudoalteromonadaceae</taxon>
        <taxon>Pseudoalteromonas</taxon>
    </lineage>
</organism>
<dbReference type="GO" id="GO:0008233">
    <property type="term" value="F:peptidase activity"/>
    <property type="evidence" value="ECO:0007669"/>
    <property type="project" value="UniProtKB-KW"/>
</dbReference>
<evidence type="ECO:0000313" key="1">
    <source>
        <dbReference type="EMBL" id="SFD04529.1"/>
    </source>
</evidence>
<dbReference type="GO" id="GO:0006508">
    <property type="term" value="P:proteolysis"/>
    <property type="evidence" value="ECO:0007669"/>
    <property type="project" value="UniProtKB-KW"/>
</dbReference>
<dbReference type="EMBL" id="FOLO01000029">
    <property type="protein sequence ID" value="SFD04529.1"/>
    <property type="molecule type" value="Genomic_DNA"/>
</dbReference>
<name>A0A1I1P3X3_9GAMM</name>
<keyword evidence="1" id="KW-0378">Hydrolase</keyword>
<protein>
    <submittedName>
        <fullName evidence="1">ATP-dependent protease HslVU (ClpYQ), peptidase subunit</fullName>
    </submittedName>
</protein>
<gene>
    <name evidence="1" type="ORF">SAMN02745724_03294</name>
</gene>
<keyword evidence="2" id="KW-1185">Reference proteome</keyword>
<dbReference type="SUPFAM" id="SSF56235">
    <property type="entry name" value="N-terminal nucleophile aminohydrolases (Ntn hydrolases)"/>
    <property type="match status" value="1"/>
</dbReference>
<accession>A0A1I1P3X3</accession>
<proteinExistence type="predicted"/>
<dbReference type="Proteomes" id="UP000198862">
    <property type="component" value="Unassembled WGS sequence"/>
</dbReference>